<dbReference type="HAMAP" id="MF_00099">
    <property type="entry name" value="CheB_chemtxs"/>
    <property type="match status" value="1"/>
</dbReference>
<dbReference type="InterPro" id="IPR008248">
    <property type="entry name" value="CheB-like"/>
</dbReference>
<evidence type="ECO:0000259" key="8">
    <source>
        <dbReference type="PROSITE" id="PS50110"/>
    </source>
</evidence>
<dbReference type="CDD" id="cd16432">
    <property type="entry name" value="CheB_Rec"/>
    <property type="match status" value="1"/>
</dbReference>
<dbReference type="NCBIfam" id="NF001965">
    <property type="entry name" value="PRK00742.1"/>
    <property type="match status" value="1"/>
</dbReference>
<dbReference type="InterPro" id="IPR000673">
    <property type="entry name" value="Sig_transdc_resp-reg_Me-estase"/>
</dbReference>
<name>A0A6G7VH35_9RHOB</name>
<evidence type="ECO:0000256" key="6">
    <source>
        <dbReference type="PROSITE-ProRule" id="PRU00050"/>
    </source>
</evidence>
<dbReference type="Gene3D" id="3.40.50.2300">
    <property type="match status" value="1"/>
</dbReference>
<dbReference type="Pfam" id="PF01339">
    <property type="entry name" value="CheB_methylest"/>
    <property type="match status" value="1"/>
</dbReference>
<feature type="active site" evidence="5 6">
    <location>
        <position position="189"/>
    </location>
</feature>
<dbReference type="GO" id="GO:0008984">
    <property type="term" value="F:protein-glutamate methylesterase activity"/>
    <property type="evidence" value="ECO:0007669"/>
    <property type="project" value="UniProtKB-UniRule"/>
</dbReference>
<evidence type="ECO:0000313" key="11">
    <source>
        <dbReference type="Proteomes" id="UP000500791"/>
    </source>
</evidence>
<comment type="domain">
    <text evidence="5">Contains a C-terminal catalytic domain, and an N-terminal region which modulates catalytic activity.</text>
</comment>
<comment type="similarity">
    <text evidence="5">Belongs to the CheB family.</text>
</comment>
<sequence length="349" mass="37036">MRKLYILVVDDSRLMRRMIGDILAEMPQVGRIAFANDAVSAQSLLQEEQPDVMTLDIEMPDMNGIMFLDRIMAERPLPVVMVSALTSAGAEASLTALEKGAVEVVAKPTGLDGMTRFRDELADAVTFAASAHVDGVTRGAIASRQVAKERPLTEPELIGFAASTGGVAALATILPALPLDFPPIVVTQHMPAPFVERLASRLQLRLSRDIAVAKDGERLRRGMIRFAPGHRHLLPVMGVKGLLCTLSDAPPPLGHTPSADLMFAAMARLGLPTIGVILTGMGRDGANGLNELHATGSSVIAQDRDSCVVYGMPRAAVEAGVVDEILPLSAIAARISTFWQPSVGKVAGQ</sequence>
<protein>
    <recommendedName>
        <fullName evidence="5">Protein-glutamate methylesterase/protein-glutamine glutaminase</fullName>
        <ecNumber evidence="5">3.1.1.61</ecNumber>
        <ecNumber evidence="5">3.5.1.44</ecNumber>
    </recommendedName>
</protein>
<comment type="function">
    <text evidence="5">Involved in chemotaxis. Part of a chemotaxis signal transduction system that modulates chemotaxis in response to various stimuli. Catalyzes the demethylation of specific methylglutamate residues introduced into the chemoreceptors (methyl-accepting chemotaxis proteins or MCP) by CheR. Also mediates the irreversible deamidation of specific glutamine residues to glutamic acid.</text>
</comment>
<dbReference type="GO" id="GO:0005737">
    <property type="term" value="C:cytoplasm"/>
    <property type="evidence" value="ECO:0007669"/>
    <property type="project" value="UniProtKB-SubCell"/>
</dbReference>
<gene>
    <name evidence="5 10" type="primary">cheB</name>
    <name evidence="10" type="ORF">G8E03_00145</name>
</gene>
<dbReference type="PROSITE" id="PS50110">
    <property type="entry name" value="RESPONSE_REGULATORY"/>
    <property type="match status" value="1"/>
</dbReference>
<dbReference type="SMART" id="SM00448">
    <property type="entry name" value="REC"/>
    <property type="match status" value="1"/>
</dbReference>
<evidence type="ECO:0000256" key="2">
    <source>
        <dbReference type="ARBA" id="ARBA00022500"/>
    </source>
</evidence>
<evidence type="ECO:0000256" key="4">
    <source>
        <dbReference type="ARBA" id="ARBA00048267"/>
    </source>
</evidence>
<feature type="active site" evidence="5 6">
    <location>
        <position position="284"/>
    </location>
</feature>
<feature type="active site" evidence="5 6">
    <location>
        <position position="163"/>
    </location>
</feature>
<dbReference type="InterPro" id="IPR011006">
    <property type="entry name" value="CheY-like_superfamily"/>
</dbReference>
<comment type="catalytic activity">
    <reaction evidence="4 5">
        <text>[protein]-L-glutamate 5-O-methyl ester + H2O = L-glutamyl-[protein] + methanol + H(+)</text>
        <dbReference type="Rhea" id="RHEA:23236"/>
        <dbReference type="Rhea" id="RHEA-COMP:10208"/>
        <dbReference type="Rhea" id="RHEA-COMP:10311"/>
        <dbReference type="ChEBI" id="CHEBI:15377"/>
        <dbReference type="ChEBI" id="CHEBI:15378"/>
        <dbReference type="ChEBI" id="CHEBI:17790"/>
        <dbReference type="ChEBI" id="CHEBI:29973"/>
        <dbReference type="ChEBI" id="CHEBI:82795"/>
        <dbReference type="EC" id="3.1.1.61"/>
    </reaction>
</comment>
<comment type="subcellular location">
    <subcellularLocation>
        <location evidence="5">Cytoplasm</location>
    </subcellularLocation>
</comment>
<keyword evidence="2 5" id="KW-0145">Chemotaxis</keyword>
<dbReference type="EMBL" id="CP049811">
    <property type="protein sequence ID" value="QIK39304.1"/>
    <property type="molecule type" value="Genomic_DNA"/>
</dbReference>
<dbReference type="PANTHER" id="PTHR42872:SF6">
    <property type="entry name" value="PROTEIN-GLUTAMATE METHYLESTERASE_PROTEIN-GLUTAMINE GLUTAMINASE"/>
    <property type="match status" value="1"/>
</dbReference>
<dbReference type="KEGG" id="mon:G8E03_00145"/>
<comment type="catalytic activity">
    <reaction evidence="5">
        <text>L-glutaminyl-[protein] + H2O = L-glutamyl-[protein] + NH4(+)</text>
        <dbReference type="Rhea" id="RHEA:16441"/>
        <dbReference type="Rhea" id="RHEA-COMP:10207"/>
        <dbReference type="Rhea" id="RHEA-COMP:10208"/>
        <dbReference type="ChEBI" id="CHEBI:15377"/>
        <dbReference type="ChEBI" id="CHEBI:28938"/>
        <dbReference type="ChEBI" id="CHEBI:29973"/>
        <dbReference type="ChEBI" id="CHEBI:30011"/>
        <dbReference type="EC" id="3.5.1.44"/>
    </reaction>
</comment>
<evidence type="ECO:0000259" key="9">
    <source>
        <dbReference type="PROSITE" id="PS50122"/>
    </source>
</evidence>
<evidence type="ECO:0000256" key="7">
    <source>
        <dbReference type="PROSITE-ProRule" id="PRU00169"/>
    </source>
</evidence>
<dbReference type="GO" id="GO:0008168">
    <property type="term" value="F:methyltransferase activity"/>
    <property type="evidence" value="ECO:0007669"/>
    <property type="project" value="UniProtKB-KW"/>
</dbReference>
<keyword evidence="3 5" id="KW-0378">Hydrolase</keyword>
<organism evidence="10 11">
    <name type="scientific">Pontivivens nitratireducens</name>
    <dbReference type="NCBI Taxonomy" id="2758038"/>
    <lineage>
        <taxon>Bacteria</taxon>
        <taxon>Pseudomonadati</taxon>
        <taxon>Pseudomonadota</taxon>
        <taxon>Alphaproteobacteria</taxon>
        <taxon>Rhodobacterales</taxon>
        <taxon>Paracoccaceae</taxon>
        <taxon>Pontivivens</taxon>
    </lineage>
</organism>
<comment type="PTM">
    <text evidence="5">Phosphorylated by CheA. Phosphorylation of the N-terminal regulatory domain activates the methylesterase activity.</text>
</comment>
<evidence type="ECO:0000256" key="1">
    <source>
        <dbReference type="ARBA" id="ARBA00022490"/>
    </source>
</evidence>
<dbReference type="Pfam" id="PF00072">
    <property type="entry name" value="Response_reg"/>
    <property type="match status" value="1"/>
</dbReference>
<evidence type="ECO:0000256" key="3">
    <source>
        <dbReference type="ARBA" id="ARBA00022801"/>
    </source>
</evidence>
<accession>A0A6G7VH35</accession>
<feature type="modified residue" description="4-aspartylphosphate" evidence="5 7">
    <location>
        <position position="56"/>
    </location>
</feature>
<dbReference type="Gene3D" id="3.40.50.180">
    <property type="entry name" value="Methylesterase CheB, C-terminal domain"/>
    <property type="match status" value="1"/>
</dbReference>
<dbReference type="PIRSF" id="PIRSF000876">
    <property type="entry name" value="RR_chemtxs_CheB"/>
    <property type="match status" value="1"/>
</dbReference>
<dbReference type="SUPFAM" id="SSF52172">
    <property type="entry name" value="CheY-like"/>
    <property type="match status" value="1"/>
</dbReference>
<dbReference type="GO" id="GO:0000156">
    <property type="term" value="F:phosphorelay response regulator activity"/>
    <property type="evidence" value="ECO:0007669"/>
    <property type="project" value="InterPro"/>
</dbReference>
<dbReference type="SUPFAM" id="SSF52738">
    <property type="entry name" value="Methylesterase CheB, C-terminal domain"/>
    <property type="match status" value="1"/>
</dbReference>
<keyword evidence="1 5" id="KW-0963">Cytoplasm</keyword>
<evidence type="ECO:0000256" key="5">
    <source>
        <dbReference type="HAMAP-Rule" id="MF_00099"/>
    </source>
</evidence>
<evidence type="ECO:0000313" key="10">
    <source>
        <dbReference type="EMBL" id="QIK39304.1"/>
    </source>
</evidence>
<feature type="domain" description="Response regulatory" evidence="8">
    <location>
        <begin position="5"/>
        <end position="122"/>
    </location>
</feature>
<dbReference type="AlphaFoldDB" id="A0A6G7VH35"/>
<dbReference type="InterPro" id="IPR001789">
    <property type="entry name" value="Sig_transdc_resp-reg_receiver"/>
</dbReference>
<dbReference type="PROSITE" id="PS50122">
    <property type="entry name" value="CHEB"/>
    <property type="match status" value="1"/>
</dbReference>
<dbReference type="GO" id="GO:0050568">
    <property type="term" value="F:protein-glutamine glutaminase activity"/>
    <property type="evidence" value="ECO:0007669"/>
    <property type="project" value="UniProtKB-UniRule"/>
</dbReference>
<proteinExistence type="inferred from homology"/>
<dbReference type="PANTHER" id="PTHR42872">
    <property type="entry name" value="PROTEIN-GLUTAMATE METHYLESTERASE/PROTEIN-GLUTAMINE GLUTAMINASE"/>
    <property type="match status" value="1"/>
</dbReference>
<keyword evidence="10" id="KW-0489">Methyltransferase</keyword>
<dbReference type="EC" id="3.5.1.44" evidence="5"/>
<reference evidence="10 11" key="1">
    <citation type="submission" date="2020-03" db="EMBL/GenBank/DDBJ databases">
        <title>Complete genome sequence of Monaibacterium sp. ALG8 with diverse plasmids.</title>
        <authorList>
            <person name="Sun C."/>
        </authorList>
    </citation>
    <scope>NUCLEOTIDE SEQUENCE [LARGE SCALE GENOMIC DNA]</scope>
    <source>
        <strain evidence="10 11">ALG8</strain>
    </source>
</reference>
<keyword evidence="11" id="KW-1185">Reference proteome</keyword>
<feature type="domain" description="CheB-type methylesterase" evidence="9">
    <location>
        <begin position="151"/>
        <end position="335"/>
    </location>
</feature>
<dbReference type="EC" id="3.1.1.61" evidence="5"/>
<keyword evidence="10" id="KW-0808">Transferase</keyword>
<dbReference type="InterPro" id="IPR035909">
    <property type="entry name" value="CheB_C"/>
</dbReference>
<dbReference type="GO" id="GO:0032259">
    <property type="term" value="P:methylation"/>
    <property type="evidence" value="ECO:0007669"/>
    <property type="project" value="UniProtKB-KW"/>
</dbReference>
<dbReference type="CDD" id="cd17541">
    <property type="entry name" value="REC_CheB-like"/>
    <property type="match status" value="1"/>
</dbReference>
<keyword evidence="5 7" id="KW-0597">Phosphoprotein</keyword>
<dbReference type="RefSeq" id="WP_166187256.1">
    <property type="nucleotide sequence ID" value="NZ_CP049811.1"/>
</dbReference>
<dbReference type="GO" id="GO:0006935">
    <property type="term" value="P:chemotaxis"/>
    <property type="evidence" value="ECO:0007669"/>
    <property type="project" value="UniProtKB-UniRule"/>
</dbReference>
<dbReference type="Proteomes" id="UP000500791">
    <property type="component" value="Chromosome"/>
</dbReference>